<comment type="caution">
    <text evidence="1">The sequence shown here is derived from an EMBL/GenBank/DDBJ whole genome shotgun (WGS) entry which is preliminary data.</text>
</comment>
<dbReference type="Proteomes" id="UP000262524">
    <property type="component" value="Unassembled WGS sequence"/>
</dbReference>
<accession>A0A374N0S6</accession>
<protein>
    <recommendedName>
        <fullName evidence="3">FtsK domain-containing protein</fullName>
    </recommendedName>
</protein>
<evidence type="ECO:0000313" key="1">
    <source>
        <dbReference type="EMBL" id="RGI76883.1"/>
    </source>
</evidence>
<dbReference type="InterPro" id="IPR027417">
    <property type="entry name" value="P-loop_NTPase"/>
</dbReference>
<evidence type="ECO:0000313" key="2">
    <source>
        <dbReference type="Proteomes" id="UP000262524"/>
    </source>
</evidence>
<dbReference type="AlphaFoldDB" id="A0A374N0S6"/>
<reference evidence="1 2" key="1">
    <citation type="submission" date="2018-08" db="EMBL/GenBank/DDBJ databases">
        <title>A genome reference for cultivated species of the human gut microbiota.</title>
        <authorList>
            <person name="Zou Y."/>
            <person name="Xue W."/>
            <person name="Luo G."/>
        </authorList>
    </citation>
    <scope>NUCLEOTIDE SEQUENCE [LARGE SCALE GENOMIC DNA]</scope>
    <source>
        <strain evidence="1 2">TM10-1AC</strain>
    </source>
</reference>
<gene>
    <name evidence="1" type="ORF">DXD91_15055</name>
</gene>
<dbReference type="RefSeq" id="WP_187307978.1">
    <property type="nucleotide sequence ID" value="NZ_QSOE01000180.1"/>
</dbReference>
<sequence length="171" mass="19962">NKSKRIENKSNEDKRDVGKEDNVSLNQIENEKEEFPLILIIVDGFVEFCEETYQRYDDSLYLILREGEKLGIKVMISIESFSGMYISMRMAELFKTKICLYMKDKYAYTEVFDVIQISVFPKAEIPGRGIAYYGERILEFQTALALNVHNDYERREKIKEVLNRGVADGIC</sequence>
<dbReference type="Gene3D" id="3.40.50.300">
    <property type="entry name" value="P-loop containing nucleotide triphosphate hydrolases"/>
    <property type="match status" value="1"/>
</dbReference>
<dbReference type="EMBL" id="QSOE01000180">
    <property type="protein sequence ID" value="RGI76883.1"/>
    <property type="molecule type" value="Genomic_DNA"/>
</dbReference>
<evidence type="ECO:0008006" key="3">
    <source>
        <dbReference type="Google" id="ProtNLM"/>
    </source>
</evidence>
<feature type="non-terminal residue" evidence="1">
    <location>
        <position position="1"/>
    </location>
</feature>
<organism evidence="1 2">
    <name type="scientific">Anaerobutyricum hallii</name>
    <dbReference type="NCBI Taxonomy" id="39488"/>
    <lineage>
        <taxon>Bacteria</taxon>
        <taxon>Bacillati</taxon>
        <taxon>Bacillota</taxon>
        <taxon>Clostridia</taxon>
        <taxon>Lachnospirales</taxon>
        <taxon>Lachnospiraceae</taxon>
        <taxon>Anaerobutyricum</taxon>
    </lineage>
</organism>
<name>A0A374N0S6_9FIRM</name>
<proteinExistence type="predicted"/>